<evidence type="ECO:0000259" key="7">
    <source>
        <dbReference type="PROSITE" id="PS00028"/>
    </source>
</evidence>
<name>A0A0D2WJN4_CAPO3</name>
<dbReference type="SMART" id="SM00355">
    <property type="entry name" value="ZnF_C2H2"/>
    <property type="match status" value="2"/>
</dbReference>
<evidence type="ECO:0000256" key="4">
    <source>
        <dbReference type="ARBA" id="ARBA00022833"/>
    </source>
</evidence>
<dbReference type="InParanoid" id="A0A0D2WJN4"/>
<gene>
    <name evidence="8" type="ORF">CAOG_001648</name>
</gene>
<dbReference type="InterPro" id="IPR024598">
    <property type="entry name" value="SF3a60/Prp9_C"/>
</dbReference>
<evidence type="ECO:0000313" key="9">
    <source>
        <dbReference type="Proteomes" id="UP000008743"/>
    </source>
</evidence>
<evidence type="ECO:0000256" key="2">
    <source>
        <dbReference type="ARBA" id="ARBA00022723"/>
    </source>
</evidence>
<accession>A0A0D2WJN4</accession>
<reference evidence="9" key="1">
    <citation type="submission" date="2011-02" db="EMBL/GenBank/DDBJ databases">
        <title>The Genome Sequence of Capsaspora owczarzaki ATCC 30864.</title>
        <authorList>
            <person name="Russ C."/>
            <person name="Cuomo C."/>
            <person name="Burger G."/>
            <person name="Gray M.W."/>
            <person name="Holland P.W.H."/>
            <person name="King N."/>
            <person name="Lang F.B.F."/>
            <person name="Roger A.J."/>
            <person name="Ruiz-Trillo I."/>
            <person name="Young S.K."/>
            <person name="Zeng Q."/>
            <person name="Gargeya S."/>
            <person name="Alvarado L."/>
            <person name="Berlin A."/>
            <person name="Chapman S.B."/>
            <person name="Chen Z."/>
            <person name="Freedman E."/>
            <person name="Gellesch M."/>
            <person name="Goldberg J."/>
            <person name="Griggs A."/>
            <person name="Gujja S."/>
            <person name="Heilman E."/>
            <person name="Heiman D."/>
            <person name="Howarth C."/>
            <person name="Mehta T."/>
            <person name="Neiman D."/>
            <person name="Pearson M."/>
            <person name="Roberts A."/>
            <person name="Saif S."/>
            <person name="Shea T."/>
            <person name="Shenoy N."/>
            <person name="Sisk P."/>
            <person name="Stolte C."/>
            <person name="Sykes S."/>
            <person name="White J."/>
            <person name="Yandava C."/>
            <person name="Haas B."/>
            <person name="Nusbaum C."/>
            <person name="Birren B."/>
        </authorList>
    </citation>
    <scope>NUCLEOTIDE SEQUENCE</scope>
    <source>
        <strain evidence="9">ATCC 30864</strain>
    </source>
</reference>
<dbReference type="PANTHER" id="PTHR12786">
    <property type="entry name" value="SPLICING FACTOR SF3A-RELATED"/>
    <property type="match status" value="1"/>
</dbReference>
<keyword evidence="4" id="KW-0862">Zinc</keyword>
<keyword evidence="5" id="KW-0539">Nucleus</keyword>
<protein>
    <submittedName>
        <fullName evidence="8">Splicing factor 3a</fullName>
    </submittedName>
</protein>
<dbReference type="GO" id="GO:0000398">
    <property type="term" value="P:mRNA splicing, via spliceosome"/>
    <property type="evidence" value="ECO:0007669"/>
    <property type="project" value="InterPro"/>
</dbReference>
<keyword evidence="9" id="KW-1185">Reference proteome</keyword>
<evidence type="ECO:0000256" key="1">
    <source>
        <dbReference type="ARBA" id="ARBA00004123"/>
    </source>
</evidence>
<dbReference type="eggNOG" id="KOG2636">
    <property type="taxonomic scope" value="Eukaryota"/>
</dbReference>
<dbReference type="PANTHER" id="PTHR12786:SF2">
    <property type="entry name" value="SPLICING FACTOR 3A SUBUNIT 3"/>
    <property type="match status" value="1"/>
</dbReference>
<evidence type="ECO:0000256" key="6">
    <source>
        <dbReference type="SAM" id="MobiDB-lite"/>
    </source>
</evidence>
<comment type="subcellular location">
    <subcellularLocation>
        <location evidence="1">Nucleus</location>
    </subcellularLocation>
</comment>
<dbReference type="GO" id="GO:0005681">
    <property type="term" value="C:spliceosomal complex"/>
    <property type="evidence" value="ECO:0007669"/>
    <property type="project" value="InterPro"/>
</dbReference>
<dbReference type="InterPro" id="IPR013087">
    <property type="entry name" value="Znf_C2H2_type"/>
</dbReference>
<evidence type="ECO:0000256" key="5">
    <source>
        <dbReference type="ARBA" id="ARBA00023242"/>
    </source>
</evidence>
<dbReference type="FunCoup" id="A0A0D2WJN4">
    <property type="interactions" value="987"/>
</dbReference>
<dbReference type="RefSeq" id="XP_004364516.2">
    <property type="nucleotide sequence ID" value="XM_004364459.2"/>
</dbReference>
<keyword evidence="3" id="KW-0863">Zinc-finger</keyword>
<dbReference type="InterPro" id="IPR022755">
    <property type="entry name" value="Znf_C2H2_jaz"/>
</dbReference>
<sequence>MSFSLLEQQRRLHEERDRLERGMARRLQDAGKAPREVTLAEHQVKELLERYQQRSSQLSELYADEDGARRDELALMGGVNGIDEFYNRLRSIRDAHRRNPGQSVELLDFEMAPPKPAAAAEVPPLLQPVWDSKTQHSQEAVPMSLGMDQRDFFATEDEQAAQQKASSLWINRPLEHYVTFSDEEASGKFLDLHAQYSEFINIKRIERLDYLQYLELFDQLFDIPKDIKLSASFKHYLSGLSSYLVDFHKRIRPLYDLESDFRDTLVTFESEWRRGIFIGWNTQVVDADRNNAEPSTAVYCDACEKWFPKQTVYQGHLSGKNHKKAEQKLLQKQQQGGDTAGSMASIAAAAASESTQDVSTTKDIAALEAIVYRLTELLGEQREATRINVERKQALTAEELHQEQEDDAIEIDEEEEDDGEDKPIYNPKNLPLGWDGKPIPYWLYKLHGLNLEFKCEICGDATYRGPKIFQRHFQEWRHAFGMRRIGIPNSLAFQHVTKIDDARALWNKLQMQKNKEKFVSMVDEEFEDSLGNVMNFKTHQDLLRQGLI</sequence>
<evidence type="ECO:0000256" key="3">
    <source>
        <dbReference type="ARBA" id="ARBA00022771"/>
    </source>
</evidence>
<organism evidence="8 9">
    <name type="scientific">Capsaspora owczarzaki (strain ATCC 30864)</name>
    <dbReference type="NCBI Taxonomy" id="595528"/>
    <lineage>
        <taxon>Eukaryota</taxon>
        <taxon>Filasterea</taxon>
        <taxon>Capsaspora</taxon>
    </lineage>
</organism>
<feature type="domain" description="C2H2-type" evidence="7">
    <location>
        <begin position="300"/>
        <end position="322"/>
    </location>
</feature>
<dbReference type="Pfam" id="PF11931">
    <property type="entry name" value="SF3a60_Prp9_C"/>
    <property type="match status" value="1"/>
</dbReference>
<dbReference type="InterPro" id="IPR031774">
    <property type="entry name" value="SF3A3_dom"/>
</dbReference>
<dbReference type="Proteomes" id="UP000008743">
    <property type="component" value="Unassembled WGS sequence"/>
</dbReference>
<dbReference type="InterPro" id="IPR003604">
    <property type="entry name" value="Matrin/U1-like-C_Znf_C2H2"/>
</dbReference>
<dbReference type="GO" id="GO:0003723">
    <property type="term" value="F:RNA binding"/>
    <property type="evidence" value="ECO:0007669"/>
    <property type="project" value="InterPro"/>
</dbReference>
<dbReference type="Pfam" id="PF12108">
    <property type="entry name" value="SF3a60_bindingd"/>
    <property type="match status" value="1"/>
</dbReference>
<feature type="compositionally biased region" description="Acidic residues" evidence="6">
    <location>
        <begin position="404"/>
        <end position="420"/>
    </location>
</feature>
<dbReference type="OrthoDB" id="2160351at2759"/>
<keyword evidence="2" id="KW-0479">Metal-binding</keyword>
<feature type="region of interest" description="Disordered" evidence="6">
    <location>
        <begin position="397"/>
        <end position="427"/>
    </location>
</feature>
<proteinExistence type="predicted"/>
<dbReference type="EMBL" id="KE346361">
    <property type="protein sequence ID" value="KJE90320.1"/>
    <property type="molecule type" value="Genomic_DNA"/>
</dbReference>
<dbReference type="AlphaFoldDB" id="A0A0D2WJN4"/>
<dbReference type="PROSITE" id="PS00028">
    <property type="entry name" value="ZINC_FINGER_C2H2_1"/>
    <property type="match status" value="1"/>
</dbReference>
<evidence type="ECO:0000313" key="8">
    <source>
        <dbReference type="EMBL" id="KJE90320.1"/>
    </source>
</evidence>
<dbReference type="SMART" id="SM00451">
    <property type="entry name" value="ZnF_U1"/>
    <property type="match status" value="1"/>
</dbReference>
<dbReference type="Pfam" id="PF12171">
    <property type="entry name" value="zf-C2H2_jaz"/>
    <property type="match status" value="1"/>
</dbReference>
<dbReference type="Gene3D" id="3.30.160.60">
    <property type="entry name" value="Classic Zinc Finger"/>
    <property type="match status" value="1"/>
</dbReference>
<dbReference type="STRING" id="595528.A0A0D2WJN4"/>
<dbReference type="GO" id="GO:0008270">
    <property type="term" value="F:zinc ion binding"/>
    <property type="evidence" value="ECO:0007669"/>
    <property type="project" value="UniProtKB-KW"/>
</dbReference>
<dbReference type="SUPFAM" id="SSF57667">
    <property type="entry name" value="beta-beta-alpha zinc fingers"/>
    <property type="match status" value="1"/>
</dbReference>
<dbReference type="InterPro" id="IPR036236">
    <property type="entry name" value="Znf_C2H2_sf"/>
</dbReference>
<dbReference type="Pfam" id="PF16837">
    <property type="entry name" value="SF3A3"/>
    <property type="match status" value="1"/>
</dbReference>
<dbReference type="InterPro" id="IPR021966">
    <property type="entry name" value="SF3a60_bindingd"/>
</dbReference>
<dbReference type="InterPro" id="IPR051421">
    <property type="entry name" value="RNA_Proc_DNA_Dmg_Regulator"/>
</dbReference>
<dbReference type="PhylomeDB" id="A0A0D2WJN4"/>